<feature type="transmembrane region" description="Helical" evidence="7">
    <location>
        <begin position="53"/>
        <end position="73"/>
    </location>
</feature>
<feature type="transmembrane region" description="Helical" evidence="7">
    <location>
        <begin position="312"/>
        <end position="334"/>
    </location>
</feature>
<keyword evidence="4 7" id="KW-0812">Transmembrane</keyword>
<keyword evidence="5 7" id="KW-1133">Transmembrane helix</keyword>
<protein>
    <submittedName>
        <fullName evidence="9">MFS transporter</fullName>
    </submittedName>
</protein>
<dbReference type="EMBL" id="CP035491">
    <property type="protein sequence ID" value="QAY72069.1"/>
    <property type="molecule type" value="Genomic_DNA"/>
</dbReference>
<dbReference type="GO" id="GO:0005886">
    <property type="term" value="C:plasma membrane"/>
    <property type="evidence" value="ECO:0007669"/>
    <property type="project" value="UniProtKB-SubCell"/>
</dbReference>
<organism evidence="9 10">
    <name type="scientific">Agromyces protaetiae</name>
    <dbReference type="NCBI Taxonomy" id="2509455"/>
    <lineage>
        <taxon>Bacteria</taxon>
        <taxon>Bacillati</taxon>
        <taxon>Actinomycetota</taxon>
        <taxon>Actinomycetes</taxon>
        <taxon>Micrococcales</taxon>
        <taxon>Microbacteriaceae</taxon>
        <taxon>Agromyces</taxon>
    </lineage>
</organism>
<dbReference type="InterPro" id="IPR036259">
    <property type="entry name" value="MFS_trans_sf"/>
</dbReference>
<name>A0A4P6FCJ6_9MICO</name>
<dbReference type="PANTHER" id="PTHR23517">
    <property type="entry name" value="RESISTANCE PROTEIN MDTM, PUTATIVE-RELATED-RELATED"/>
    <property type="match status" value="1"/>
</dbReference>
<dbReference type="Pfam" id="PF07690">
    <property type="entry name" value="MFS_1"/>
    <property type="match status" value="1"/>
</dbReference>
<gene>
    <name evidence="9" type="ORF">ET445_00705</name>
</gene>
<keyword evidence="10" id="KW-1185">Reference proteome</keyword>
<reference evidence="9 10" key="1">
    <citation type="submission" date="2019-01" db="EMBL/GenBank/DDBJ databases">
        <title>Genome sequencing of strain FW100M-8.</title>
        <authorList>
            <person name="Heo J."/>
            <person name="Kim S.-J."/>
            <person name="Kim J.-S."/>
            <person name="Hong S.-B."/>
            <person name="Kwon S.-W."/>
        </authorList>
    </citation>
    <scope>NUCLEOTIDE SEQUENCE [LARGE SCALE GENOMIC DNA]</scope>
    <source>
        <strain evidence="9 10">FW100M-8</strain>
    </source>
</reference>
<dbReference type="OrthoDB" id="3177957at2"/>
<feature type="transmembrane region" description="Helical" evidence="7">
    <location>
        <begin position="346"/>
        <end position="372"/>
    </location>
</feature>
<feature type="transmembrane region" description="Helical" evidence="7">
    <location>
        <begin position="256"/>
        <end position="278"/>
    </location>
</feature>
<dbReference type="RefSeq" id="WP_129187917.1">
    <property type="nucleotide sequence ID" value="NZ_CP035491.1"/>
</dbReference>
<comment type="subcellular location">
    <subcellularLocation>
        <location evidence="1">Cell membrane</location>
        <topology evidence="1">Multi-pass membrane protein</topology>
    </subcellularLocation>
</comment>
<dbReference type="AlphaFoldDB" id="A0A4P6FCJ6"/>
<feature type="transmembrane region" description="Helical" evidence="7">
    <location>
        <begin position="378"/>
        <end position="397"/>
    </location>
</feature>
<dbReference type="PANTHER" id="PTHR23517:SF13">
    <property type="entry name" value="MAJOR FACILITATOR SUPERFAMILY MFS_1"/>
    <property type="match status" value="1"/>
</dbReference>
<dbReference type="InterPro" id="IPR050171">
    <property type="entry name" value="MFS_Transporters"/>
</dbReference>
<evidence type="ECO:0000313" key="10">
    <source>
        <dbReference type="Proteomes" id="UP000291259"/>
    </source>
</evidence>
<evidence type="ECO:0000256" key="7">
    <source>
        <dbReference type="SAM" id="Phobius"/>
    </source>
</evidence>
<feature type="transmembrane region" description="Helical" evidence="7">
    <location>
        <begin position="285"/>
        <end position="306"/>
    </location>
</feature>
<keyword evidence="3" id="KW-1003">Cell membrane</keyword>
<dbReference type="InterPro" id="IPR011701">
    <property type="entry name" value="MFS"/>
</dbReference>
<dbReference type="InterPro" id="IPR020846">
    <property type="entry name" value="MFS_dom"/>
</dbReference>
<dbReference type="Proteomes" id="UP000291259">
    <property type="component" value="Chromosome"/>
</dbReference>
<evidence type="ECO:0000256" key="3">
    <source>
        <dbReference type="ARBA" id="ARBA00022475"/>
    </source>
</evidence>
<evidence type="ECO:0000313" key="9">
    <source>
        <dbReference type="EMBL" id="QAY72069.1"/>
    </source>
</evidence>
<keyword evidence="2" id="KW-0813">Transport</keyword>
<evidence type="ECO:0000256" key="5">
    <source>
        <dbReference type="ARBA" id="ARBA00022989"/>
    </source>
</evidence>
<dbReference type="KEGG" id="agf:ET445_00705"/>
<dbReference type="Gene3D" id="1.20.1250.20">
    <property type="entry name" value="MFS general substrate transporter like domains"/>
    <property type="match status" value="1"/>
</dbReference>
<keyword evidence="6 7" id="KW-0472">Membrane</keyword>
<feature type="transmembrane region" description="Helical" evidence="7">
    <location>
        <begin position="172"/>
        <end position="194"/>
    </location>
</feature>
<proteinExistence type="predicted"/>
<evidence type="ECO:0000256" key="6">
    <source>
        <dbReference type="ARBA" id="ARBA00023136"/>
    </source>
</evidence>
<feature type="domain" description="Major facilitator superfamily (MFS) profile" evidence="8">
    <location>
        <begin position="14"/>
        <end position="401"/>
    </location>
</feature>
<evidence type="ECO:0000256" key="2">
    <source>
        <dbReference type="ARBA" id="ARBA00022448"/>
    </source>
</evidence>
<feature type="transmembrane region" description="Helical" evidence="7">
    <location>
        <begin position="20"/>
        <end position="41"/>
    </location>
</feature>
<dbReference type="PROSITE" id="PS50850">
    <property type="entry name" value="MFS"/>
    <property type="match status" value="1"/>
</dbReference>
<feature type="transmembrane region" description="Helical" evidence="7">
    <location>
        <begin position="85"/>
        <end position="102"/>
    </location>
</feature>
<sequence>MTDTLTAVPEQKTSRTRTGFALAITGITVMMAAASAPSPFYPVLQQRLGLDPGTITGIFAVYAVVLLAALLTMGSLSDHLGRRPVISAGFAVLALSVLLFWHADSVGLLYGARALQGLASGILLSALSAAIADLEPANRPGSAAVWNSVAPMAGLAIGAIAAGAVLDVAADPLLVVFAPLVVAFVALAGAAWLAPETWPRHEGWAASLRPRVAIPAPVRRLFLVSAPAVLAGWATGGLFLSLGASIVRTQFGVADHLWQGLAISLLAGSGGVAAFLIRKRSARQITIYGTSALAVGTALTLAALALHSLPAYLVAVIVAGTGFGTAFMGVLRSIAPAVEPGQRAEVFASIYTVAYLAFGVPAVLAGVLVPVLTLGVTAYGYGVAVIVFAAAAALLRVRARA</sequence>
<dbReference type="GO" id="GO:0022857">
    <property type="term" value="F:transmembrane transporter activity"/>
    <property type="evidence" value="ECO:0007669"/>
    <property type="project" value="InterPro"/>
</dbReference>
<evidence type="ECO:0000256" key="4">
    <source>
        <dbReference type="ARBA" id="ARBA00022692"/>
    </source>
</evidence>
<evidence type="ECO:0000256" key="1">
    <source>
        <dbReference type="ARBA" id="ARBA00004651"/>
    </source>
</evidence>
<feature type="transmembrane region" description="Helical" evidence="7">
    <location>
        <begin position="221"/>
        <end position="244"/>
    </location>
</feature>
<evidence type="ECO:0000259" key="8">
    <source>
        <dbReference type="PROSITE" id="PS50850"/>
    </source>
</evidence>
<accession>A0A4P6FCJ6</accession>
<feature type="transmembrane region" description="Helical" evidence="7">
    <location>
        <begin position="114"/>
        <end position="132"/>
    </location>
</feature>
<feature type="transmembrane region" description="Helical" evidence="7">
    <location>
        <begin position="144"/>
        <end position="166"/>
    </location>
</feature>
<dbReference type="SUPFAM" id="SSF103473">
    <property type="entry name" value="MFS general substrate transporter"/>
    <property type="match status" value="1"/>
</dbReference>